<feature type="binding site" evidence="17">
    <location>
        <position position="183"/>
    </location>
    <ligand>
        <name>Zn(2+)</name>
        <dbReference type="ChEBI" id="CHEBI:29105"/>
    </ligand>
</feature>
<keyword evidence="8 17" id="KW-0963">Cytoplasm</keyword>
<keyword evidence="15 17" id="KW-0456">Lyase</keyword>
<dbReference type="PIRSF" id="PIRSF001455">
    <property type="entry name" value="DHQ_synth"/>
    <property type="match status" value="1"/>
</dbReference>
<dbReference type="HOGENOM" id="CLU_001201_0_2_9"/>
<dbReference type="GO" id="GO:0003856">
    <property type="term" value="F:3-dehydroquinate synthase activity"/>
    <property type="evidence" value="ECO:0007669"/>
    <property type="project" value="UniProtKB-UniRule"/>
</dbReference>
<evidence type="ECO:0000256" key="12">
    <source>
        <dbReference type="ARBA" id="ARBA00022833"/>
    </source>
</evidence>
<evidence type="ECO:0000313" key="20">
    <source>
        <dbReference type="EMBL" id="ACA59502.1"/>
    </source>
</evidence>
<dbReference type="InterPro" id="IPR016037">
    <property type="entry name" value="DHQ_synth_AroB"/>
</dbReference>
<dbReference type="HAMAP" id="MF_00110">
    <property type="entry name" value="DHQ_synthase"/>
    <property type="match status" value="1"/>
</dbReference>
<keyword evidence="12 17" id="KW-0862">Zinc</keyword>
<dbReference type="GO" id="GO:0009423">
    <property type="term" value="P:chorismate biosynthetic process"/>
    <property type="evidence" value="ECO:0007669"/>
    <property type="project" value="UniProtKB-UniRule"/>
</dbReference>
<evidence type="ECO:0000259" key="18">
    <source>
        <dbReference type="Pfam" id="PF01761"/>
    </source>
</evidence>
<reference evidence="20 21" key="2">
    <citation type="journal article" date="2008" name="Science">
        <title>Environmental genomics reveals a single-species ecosystem deep within Earth.</title>
        <authorList>
            <person name="Chivian D."/>
            <person name="Brodie E.L."/>
            <person name="Alm E.J."/>
            <person name="Culley D.E."/>
            <person name="Dehal P.S."/>
            <person name="Desantis T.Z."/>
            <person name="Gihring T.M."/>
            <person name="Lapidus A."/>
            <person name="Lin L.H."/>
            <person name="Lowry S.R."/>
            <person name="Moser D.P."/>
            <person name="Richardson P.M."/>
            <person name="Southam G."/>
            <person name="Wanger G."/>
            <person name="Pratt L.M."/>
            <person name="Andersen G.L."/>
            <person name="Hazen T.C."/>
            <person name="Brockman F.J."/>
            <person name="Arkin A.P."/>
            <person name="Onstott T.C."/>
        </authorList>
    </citation>
    <scope>NUCLEOTIDE SEQUENCE [LARGE SCALE GENOMIC DNA]</scope>
    <source>
        <strain evidence="20 21">MP104C</strain>
    </source>
</reference>
<dbReference type="InterPro" id="IPR056179">
    <property type="entry name" value="DHQS_C"/>
</dbReference>
<keyword evidence="16 17" id="KW-0170">Cobalt</keyword>
<feature type="binding site" evidence="17">
    <location>
        <begin position="70"/>
        <end position="75"/>
    </location>
    <ligand>
        <name>NAD(+)</name>
        <dbReference type="ChEBI" id="CHEBI:57540"/>
    </ligand>
</feature>
<dbReference type="PANTHER" id="PTHR43622">
    <property type="entry name" value="3-DEHYDROQUINATE SYNTHASE"/>
    <property type="match status" value="1"/>
</dbReference>
<accession>B1I3A0</accession>
<evidence type="ECO:0000256" key="14">
    <source>
        <dbReference type="ARBA" id="ARBA00023141"/>
    </source>
</evidence>
<dbReference type="PANTHER" id="PTHR43622:SF7">
    <property type="entry name" value="3-DEHYDROQUINATE SYNTHASE, CHLOROPLASTIC"/>
    <property type="match status" value="1"/>
</dbReference>
<dbReference type="UniPathway" id="UPA00053">
    <property type="reaction ID" value="UER00085"/>
</dbReference>
<reference evidence="21" key="1">
    <citation type="submission" date="2007-10" db="EMBL/GenBank/DDBJ databases">
        <title>Complete sequence of chromosome of Desulforudis audaxviator MP104C.</title>
        <authorList>
            <person name="Copeland A."/>
            <person name="Lucas S."/>
            <person name="Lapidus A."/>
            <person name="Barry K."/>
            <person name="Glavina del Rio T."/>
            <person name="Dalin E."/>
            <person name="Tice H."/>
            <person name="Bruce D."/>
            <person name="Pitluck S."/>
            <person name="Lowry S.R."/>
            <person name="Larimer F."/>
            <person name="Land M.L."/>
            <person name="Hauser L."/>
            <person name="Kyrpides N."/>
            <person name="Ivanova N.N."/>
            <person name="Richardson P."/>
        </authorList>
    </citation>
    <scope>NUCLEOTIDE SEQUENCE [LARGE SCALE GENOMIC DNA]</scope>
    <source>
        <strain evidence="21">MP104C</strain>
    </source>
</reference>
<dbReference type="GO" id="GO:0046872">
    <property type="term" value="F:metal ion binding"/>
    <property type="evidence" value="ECO:0007669"/>
    <property type="project" value="UniProtKB-KW"/>
</dbReference>
<dbReference type="Proteomes" id="UP000008544">
    <property type="component" value="Chromosome"/>
</dbReference>
<evidence type="ECO:0000256" key="8">
    <source>
        <dbReference type="ARBA" id="ARBA00022490"/>
    </source>
</evidence>
<dbReference type="Gene3D" id="3.40.50.1970">
    <property type="match status" value="1"/>
</dbReference>
<feature type="binding site" evidence="17">
    <location>
        <position position="150"/>
    </location>
    <ligand>
        <name>NAD(+)</name>
        <dbReference type="ChEBI" id="CHEBI:57540"/>
    </ligand>
</feature>
<comment type="function">
    <text evidence="17">Catalyzes the conversion of 3-deoxy-D-arabino-heptulosonate 7-phosphate (DAHP) to dehydroquinate (DHQ).</text>
</comment>
<dbReference type="CDD" id="cd08195">
    <property type="entry name" value="DHQS"/>
    <property type="match status" value="1"/>
</dbReference>
<evidence type="ECO:0000256" key="5">
    <source>
        <dbReference type="ARBA" id="ARBA00005412"/>
    </source>
</evidence>
<dbReference type="eggNOG" id="COG0337">
    <property type="taxonomic scope" value="Bacteria"/>
</dbReference>
<comment type="cofactor">
    <cofactor evidence="2 17">
        <name>NAD(+)</name>
        <dbReference type="ChEBI" id="CHEBI:57540"/>
    </cofactor>
</comment>
<evidence type="ECO:0000256" key="17">
    <source>
        <dbReference type="HAMAP-Rule" id="MF_00110"/>
    </source>
</evidence>
<feature type="binding site" evidence="17">
    <location>
        <begin position="128"/>
        <end position="129"/>
    </location>
    <ligand>
        <name>NAD(+)</name>
        <dbReference type="ChEBI" id="CHEBI:57540"/>
    </ligand>
</feature>
<dbReference type="STRING" id="477974.Daud_0990"/>
<dbReference type="InterPro" id="IPR050071">
    <property type="entry name" value="Dehydroquinate_synthase"/>
</dbReference>
<feature type="binding site" evidence="17">
    <location>
        <begin position="168"/>
        <end position="171"/>
    </location>
    <ligand>
        <name>NAD(+)</name>
        <dbReference type="ChEBI" id="CHEBI:57540"/>
    </ligand>
</feature>
<evidence type="ECO:0000256" key="3">
    <source>
        <dbReference type="ARBA" id="ARBA00004496"/>
    </source>
</evidence>
<dbReference type="InterPro" id="IPR030960">
    <property type="entry name" value="DHQS/DOIS_N"/>
</dbReference>
<evidence type="ECO:0000256" key="2">
    <source>
        <dbReference type="ARBA" id="ARBA00001911"/>
    </source>
</evidence>
<feature type="domain" description="3-dehydroquinate synthase N-terminal" evidence="18">
    <location>
        <begin position="67"/>
        <end position="178"/>
    </location>
</feature>
<name>B1I3A0_DESAP</name>
<dbReference type="EC" id="4.2.3.4" evidence="6 17"/>
<feature type="binding site" evidence="17">
    <location>
        <position position="246"/>
    </location>
    <ligand>
        <name>Zn(2+)</name>
        <dbReference type="ChEBI" id="CHEBI:29105"/>
    </ligand>
</feature>
<dbReference type="SUPFAM" id="SSF56796">
    <property type="entry name" value="Dehydroquinate synthase-like"/>
    <property type="match status" value="1"/>
</dbReference>
<dbReference type="Pfam" id="PF24621">
    <property type="entry name" value="DHQS_C"/>
    <property type="match status" value="1"/>
</dbReference>
<comment type="catalytic activity">
    <reaction evidence="1 17">
        <text>7-phospho-2-dehydro-3-deoxy-D-arabino-heptonate = 3-dehydroquinate + phosphate</text>
        <dbReference type="Rhea" id="RHEA:21968"/>
        <dbReference type="ChEBI" id="CHEBI:32364"/>
        <dbReference type="ChEBI" id="CHEBI:43474"/>
        <dbReference type="ChEBI" id="CHEBI:58394"/>
        <dbReference type="EC" id="4.2.3.4"/>
    </reaction>
</comment>
<dbReference type="GO" id="GO:0005737">
    <property type="term" value="C:cytoplasm"/>
    <property type="evidence" value="ECO:0007669"/>
    <property type="project" value="UniProtKB-SubCell"/>
</dbReference>
<dbReference type="Gene3D" id="1.20.1090.10">
    <property type="entry name" value="Dehydroquinate synthase-like - alpha domain"/>
    <property type="match status" value="1"/>
</dbReference>
<keyword evidence="21" id="KW-1185">Reference proteome</keyword>
<keyword evidence="14 17" id="KW-0057">Aromatic amino acid biosynthesis</keyword>
<feature type="domain" description="3-dehydroquinate synthase C-terminal" evidence="19">
    <location>
        <begin position="180"/>
        <end position="324"/>
    </location>
</feature>
<gene>
    <name evidence="17" type="primary">aroB</name>
    <name evidence="20" type="ordered locus">Daud_0990</name>
</gene>
<evidence type="ECO:0000256" key="13">
    <source>
        <dbReference type="ARBA" id="ARBA00023027"/>
    </source>
</evidence>
<keyword evidence="13 17" id="KW-0520">NAD</keyword>
<dbReference type="Pfam" id="PF01761">
    <property type="entry name" value="DHQ_synthase"/>
    <property type="match status" value="1"/>
</dbReference>
<evidence type="ECO:0000256" key="11">
    <source>
        <dbReference type="ARBA" id="ARBA00022741"/>
    </source>
</evidence>
<evidence type="ECO:0000256" key="9">
    <source>
        <dbReference type="ARBA" id="ARBA00022605"/>
    </source>
</evidence>
<dbReference type="AlphaFoldDB" id="B1I3A0"/>
<comment type="pathway">
    <text evidence="4 17">Metabolic intermediate biosynthesis; chorismate biosynthesis; chorismate from D-erythrose 4-phosphate and phosphoenolpyruvate: step 2/7.</text>
</comment>
<dbReference type="GO" id="GO:0009073">
    <property type="term" value="P:aromatic amino acid family biosynthetic process"/>
    <property type="evidence" value="ECO:0007669"/>
    <property type="project" value="UniProtKB-KW"/>
</dbReference>
<dbReference type="NCBIfam" id="TIGR01357">
    <property type="entry name" value="aroB"/>
    <property type="match status" value="1"/>
</dbReference>
<evidence type="ECO:0000256" key="1">
    <source>
        <dbReference type="ARBA" id="ARBA00001393"/>
    </source>
</evidence>
<dbReference type="KEGG" id="dau:Daud_0990"/>
<comment type="subcellular location">
    <subcellularLocation>
        <location evidence="3 17">Cytoplasm</location>
    </subcellularLocation>
</comment>
<evidence type="ECO:0000256" key="6">
    <source>
        <dbReference type="ARBA" id="ARBA00013031"/>
    </source>
</evidence>
<evidence type="ECO:0000256" key="7">
    <source>
        <dbReference type="ARBA" id="ARBA00017684"/>
    </source>
</evidence>
<protein>
    <recommendedName>
        <fullName evidence="7 17">3-dehydroquinate synthase</fullName>
        <shortName evidence="17">DHQS</shortName>
        <ecNumber evidence="6 17">4.2.3.4</ecNumber>
    </recommendedName>
</protein>
<comment type="similarity">
    <text evidence="5 17">Belongs to the sugar phosphate cyclases superfamily. Dehydroquinate synthase family.</text>
</comment>
<evidence type="ECO:0000259" key="19">
    <source>
        <dbReference type="Pfam" id="PF24621"/>
    </source>
</evidence>
<dbReference type="EMBL" id="CP000860">
    <property type="protein sequence ID" value="ACA59502.1"/>
    <property type="molecule type" value="Genomic_DNA"/>
</dbReference>
<evidence type="ECO:0000313" key="21">
    <source>
        <dbReference type="Proteomes" id="UP000008544"/>
    </source>
</evidence>
<feature type="binding site" evidence="17">
    <location>
        <begin position="104"/>
        <end position="108"/>
    </location>
    <ligand>
        <name>NAD(+)</name>
        <dbReference type="ChEBI" id="CHEBI:57540"/>
    </ligand>
</feature>
<dbReference type="FunFam" id="3.40.50.1970:FF:000001">
    <property type="entry name" value="3-dehydroquinate synthase"/>
    <property type="match status" value="1"/>
</dbReference>
<dbReference type="GO" id="GO:0000166">
    <property type="term" value="F:nucleotide binding"/>
    <property type="evidence" value="ECO:0007669"/>
    <property type="project" value="UniProtKB-KW"/>
</dbReference>
<dbReference type="OrthoDB" id="9806583at2"/>
<sequence length="356" mass="38300">MTVNLGASRSYPIFLGEGILPGLGDETRKRVTGGRVLVVTNPTVGSLWGREAERSLAEAGFAVYRAEIPDGEEYKTLDTAAHLYDRAFEAGLDRSCAVVALGGGVVGDVAGFTAATYMRGVPLVQVPTTLMAQVDSSVGGKVAVNHPRGKNIIGAFYQPVLVLADVGTLRTLPGRELRAGIAEVIKYGVISDAAFFGWLEENLERLLKGDPEALTYAVEMSCRIKARVVEADETEQGLRRVLNYGHTFGHALEALTGYRVYVHGEAVAVGMVAAAKLSVLLGLLDEESYSRIEQLVRRAGLPADIPADLSFEAALTCMERDKKAQDGRITFVLPEAVGRVGFYPDPPADMLRRLFS</sequence>
<evidence type="ECO:0000256" key="4">
    <source>
        <dbReference type="ARBA" id="ARBA00004661"/>
    </source>
</evidence>
<evidence type="ECO:0000256" key="16">
    <source>
        <dbReference type="ARBA" id="ARBA00023285"/>
    </source>
</evidence>
<feature type="binding site" evidence="17">
    <location>
        <position position="263"/>
    </location>
    <ligand>
        <name>Zn(2+)</name>
        <dbReference type="ChEBI" id="CHEBI:29105"/>
    </ligand>
</feature>
<dbReference type="GO" id="GO:0008652">
    <property type="term" value="P:amino acid biosynthetic process"/>
    <property type="evidence" value="ECO:0007669"/>
    <property type="project" value="UniProtKB-KW"/>
</dbReference>
<proteinExistence type="inferred from homology"/>
<evidence type="ECO:0000256" key="10">
    <source>
        <dbReference type="ARBA" id="ARBA00022723"/>
    </source>
</evidence>
<keyword evidence="11 17" id="KW-0547">Nucleotide-binding</keyword>
<keyword evidence="9 17" id="KW-0028">Amino-acid biosynthesis</keyword>
<feature type="binding site" evidence="17">
    <location>
        <position position="141"/>
    </location>
    <ligand>
        <name>NAD(+)</name>
        <dbReference type="ChEBI" id="CHEBI:57540"/>
    </ligand>
</feature>
<dbReference type="InterPro" id="IPR030963">
    <property type="entry name" value="DHQ_synth_fam"/>
</dbReference>
<comment type="cofactor">
    <cofactor evidence="17">
        <name>Co(2+)</name>
        <dbReference type="ChEBI" id="CHEBI:48828"/>
    </cofactor>
    <cofactor evidence="17">
        <name>Zn(2+)</name>
        <dbReference type="ChEBI" id="CHEBI:29105"/>
    </cofactor>
    <text evidence="17">Binds 1 divalent metal cation per subunit. Can use either Co(2+) or Zn(2+).</text>
</comment>
<organism evidence="20 21">
    <name type="scientific">Desulforudis audaxviator (strain MP104C)</name>
    <dbReference type="NCBI Taxonomy" id="477974"/>
    <lineage>
        <taxon>Bacteria</taxon>
        <taxon>Bacillati</taxon>
        <taxon>Bacillota</taxon>
        <taxon>Clostridia</taxon>
        <taxon>Thermoanaerobacterales</taxon>
        <taxon>Candidatus Desulforudaceae</taxon>
        <taxon>Candidatus Desulforudis</taxon>
    </lineage>
</organism>
<evidence type="ECO:0000256" key="15">
    <source>
        <dbReference type="ARBA" id="ARBA00023239"/>
    </source>
</evidence>
<keyword evidence="10 17" id="KW-0479">Metal-binding</keyword>